<keyword evidence="9 11" id="KW-0819">tRNA processing</keyword>
<comment type="similarity">
    <text evidence="2 11">Belongs to the TRM44 family.</text>
</comment>
<dbReference type="RefSeq" id="XP_033673239.1">
    <property type="nucleotide sequence ID" value="XM_033815424.1"/>
</dbReference>
<keyword evidence="7 11" id="KW-0808">Transferase</keyword>
<dbReference type="PANTHER" id="PTHR21210:SF0">
    <property type="entry name" value="TRNA (URACIL-O(2)-)-METHYLTRANSFERASE-RELATED"/>
    <property type="match status" value="1"/>
</dbReference>
<evidence type="ECO:0000256" key="5">
    <source>
        <dbReference type="ARBA" id="ARBA00022490"/>
    </source>
</evidence>
<evidence type="ECO:0000256" key="4">
    <source>
        <dbReference type="ARBA" id="ARBA00017788"/>
    </source>
</evidence>
<comment type="function">
    <text evidence="11">Adenosyl-L-methionine (AdoMet)-dependent tRNA (uracil-O(2)-)-methyltransferase.</text>
</comment>
<keyword evidence="5 11" id="KW-0963">Cytoplasm</keyword>
<evidence type="ECO:0000256" key="3">
    <source>
        <dbReference type="ARBA" id="ARBA00012795"/>
    </source>
</evidence>
<sequence>MPNSGGTPRITLPDELWQLVLQCPVTFPSEVFHGVMLNLVKNPNITSSHLFRADIFYDSEPDHLFQPDDPDPHHGLAKHLKEELRPLPARWPGFQLERTIVRQLVPRNPQLDKPLVQTCHFFKGQDDQGEEHSLVLYIPHVAQPEDIPFYHPAVSQLAFLHSWHPTPTPTGTLTLLYHPFPTHPTLTPKLHRTALKLLQTLHKHGQGQLLGYEKRVHHDVLIPQKSYQDTYSRLKSKYGKRLSEQWVEVTDPGKHVFEDIAIAAFLIELWRGMYRIPNTTSSNIDDDGEDQEGGGKPPFPGFIDIGCGNGLLVSILLGEDYPGSGFDARHRKTWSILPPDVQAKLEQKILVPKILQDTVVTTSTIEEEKQKEDWHDGIFGEKGPFIISNHADELTPWTPLLAYLNHSSFIAIPCCSHDLSGARFRAPGVSKGVKQLEGRGRLPQQQQQHHQQENEKNGHHPQAAETGSLARTPAQKKMPSAYSTLCSYVASLASEVGFDPEQEILRIPSTRNTCIVGRRQNWEGNLTREEREAQVIDVVERELKRCIGNVASDWIAQAQRLMKKPGSGH</sequence>
<dbReference type="AlphaFoldDB" id="A0A6A6D1M8"/>
<evidence type="ECO:0000256" key="6">
    <source>
        <dbReference type="ARBA" id="ARBA00022603"/>
    </source>
</evidence>
<evidence type="ECO:0000256" key="2">
    <source>
        <dbReference type="ARBA" id="ARBA00009056"/>
    </source>
</evidence>
<keyword evidence="8 11" id="KW-0949">S-adenosyl-L-methionine</keyword>
<feature type="region of interest" description="Disordered" evidence="12">
    <location>
        <begin position="432"/>
        <end position="464"/>
    </location>
</feature>
<organism evidence="13 14">
    <name type="scientific">Zasmidium cellare ATCC 36951</name>
    <dbReference type="NCBI Taxonomy" id="1080233"/>
    <lineage>
        <taxon>Eukaryota</taxon>
        <taxon>Fungi</taxon>
        <taxon>Dikarya</taxon>
        <taxon>Ascomycota</taxon>
        <taxon>Pezizomycotina</taxon>
        <taxon>Dothideomycetes</taxon>
        <taxon>Dothideomycetidae</taxon>
        <taxon>Mycosphaerellales</taxon>
        <taxon>Mycosphaerellaceae</taxon>
        <taxon>Zasmidium</taxon>
    </lineage>
</organism>
<name>A0A6A6D1M8_ZASCE</name>
<comment type="catalytic activity">
    <reaction evidence="10 11">
        <text>uridine(44) in tRNA(Ser) + S-adenosyl-L-methionine = 2'-O-methyluridine(44) in tRNA(Ser) + S-adenosyl-L-homocysteine + H(+)</text>
        <dbReference type="Rhea" id="RHEA:43100"/>
        <dbReference type="Rhea" id="RHEA-COMP:10339"/>
        <dbReference type="Rhea" id="RHEA-COMP:10340"/>
        <dbReference type="ChEBI" id="CHEBI:15378"/>
        <dbReference type="ChEBI" id="CHEBI:57856"/>
        <dbReference type="ChEBI" id="CHEBI:59789"/>
        <dbReference type="ChEBI" id="CHEBI:65315"/>
        <dbReference type="ChEBI" id="CHEBI:74478"/>
        <dbReference type="EC" id="2.1.1.211"/>
    </reaction>
</comment>
<proteinExistence type="inferred from homology"/>
<keyword evidence="14" id="KW-1185">Reference proteome</keyword>
<dbReference type="EMBL" id="ML993581">
    <property type="protein sequence ID" value="KAF2172350.1"/>
    <property type="molecule type" value="Genomic_DNA"/>
</dbReference>
<accession>A0A6A6D1M8</accession>
<gene>
    <name evidence="13" type="ORF">M409DRAFT_63066</name>
</gene>
<dbReference type="GO" id="GO:0030488">
    <property type="term" value="P:tRNA methylation"/>
    <property type="evidence" value="ECO:0007669"/>
    <property type="project" value="UniProtKB-UniRule"/>
</dbReference>
<evidence type="ECO:0000256" key="12">
    <source>
        <dbReference type="SAM" id="MobiDB-lite"/>
    </source>
</evidence>
<dbReference type="Proteomes" id="UP000799537">
    <property type="component" value="Unassembled WGS sequence"/>
</dbReference>
<dbReference type="Pfam" id="PF07757">
    <property type="entry name" value="AdoMet_MTase"/>
    <property type="match status" value="2"/>
</dbReference>
<keyword evidence="6 11" id="KW-0489">Methyltransferase</keyword>
<comment type="subcellular location">
    <subcellularLocation>
        <location evidence="1 11">Cytoplasm</location>
    </subcellularLocation>
</comment>
<protein>
    <recommendedName>
        <fullName evidence="4 11">tRNA (uracil-O(2)-)-methyltransferase</fullName>
        <ecNumber evidence="3 11">2.1.1.211</ecNumber>
    </recommendedName>
</protein>
<evidence type="ECO:0000256" key="9">
    <source>
        <dbReference type="ARBA" id="ARBA00022694"/>
    </source>
</evidence>
<evidence type="ECO:0000313" key="13">
    <source>
        <dbReference type="EMBL" id="KAF2172350.1"/>
    </source>
</evidence>
<evidence type="ECO:0000256" key="11">
    <source>
        <dbReference type="RuleBase" id="RU368004"/>
    </source>
</evidence>
<dbReference type="GeneID" id="54568696"/>
<dbReference type="PANTHER" id="PTHR21210">
    <property type="entry name" value="TRNA (URACIL-O(2)-)-METHYLTRANSFERASE-RELATED"/>
    <property type="match status" value="1"/>
</dbReference>
<reference evidence="13" key="1">
    <citation type="journal article" date="2020" name="Stud. Mycol.">
        <title>101 Dothideomycetes genomes: a test case for predicting lifestyles and emergence of pathogens.</title>
        <authorList>
            <person name="Haridas S."/>
            <person name="Albert R."/>
            <person name="Binder M."/>
            <person name="Bloem J."/>
            <person name="Labutti K."/>
            <person name="Salamov A."/>
            <person name="Andreopoulos B."/>
            <person name="Baker S."/>
            <person name="Barry K."/>
            <person name="Bills G."/>
            <person name="Bluhm B."/>
            <person name="Cannon C."/>
            <person name="Castanera R."/>
            <person name="Culley D."/>
            <person name="Daum C."/>
            <person name="Ezra D."/>
            <person name="Gonzalez J."/>
            <person name="Henrissat B."/>
            <person name="Kuo A."/>
            <person name="Liang C."/>
            <person name="Lipzen A."/>
            <person name="Lutzoni F."/>
            <person name="Magnuson J."/>
            <person name="Mondo S."/>
            <person name="Nolan M."/>
            <person name="Ohm R."/>
            <person name="Pangilinan J."/>
            <person name="Park H.-J."/>
            <person name="Ramirez L."/>
            <person name="Alfaro M."/>
            <person name="Sun H."/>
            <person name="Tritt A."/>
            <person name="Yoshinaga Y."/>
            <person name="Zwiers L.-H."/>
            <person name="Turgeon B."/>
            <person name="Goodwin S."/>
            <person name="Spatafora J."/>
            <person name="Crous P."/>
            <person name="Grigoriev I."/>
        </authorList>
    </citation>
    <scope>NUCLEOTIDE SEQUENCE</scope>
    <source>
        <strain evidence="13">ATCC 36951</strain>
    </source>
</reference>
<dbReference type="OrthoDB" id="10047021at2759"/>
<evidence type="ECO:0000256" key="8">
    <source>
        <dbReference type="ARBA" id="ARBA00022691"/>
    </source>
</evidence>
<evidence type="ECO:0000256" key="1">
    <source>
        <dbReference type="ARBA" id="ARBA00004496"/>
    </source>
</evidence>
<dbReference type="InterPro" id="IPR011671">
    <property type="entry name" value="tRNA_uracil_MeTrfase"/>
</dbReference>
<dbReference type="EC" id="2.1.1.211" evidence="3 11"/>
<dbReference type="GO" id="GO:0005737">
    <property type="term" value="C:cytoplasm"/>
    <property type="evidence" value="ECO:0007669"/>
    <property type="project" value="UniProtKB-SubCell"/>
</dbReference>
<evidence type="ECO:0000256" key="7">
    <source>
        <dbReference type="ARBA" id="ARBA00022679"/>
    </source>
</evidence>
<evidence type="ECO:0000313" key="14">
    <source>
        <dbReference type="Proteomes" id="UP000799537"/>
    </source>
</evidence>
<evidence type="ECO:0000256" key="10">
    <source>
        <dbReference type="ARBA" id="ARBA00047957"/>
    </source>
</evidence>
<dbReference type="GO" id="GO:0141101">
    <property type="term" value="F:tRNA(Ser) (uridine(44)-2'-O-)-methyltransferase activity"/>
    <property type="evidence" value="ECO:0007669"/>
    <property type="project" value="UniProtKB-EC"/>
</dbReference>